<dbReference type="EMBL" id="JBHTOP010000028">
    <property type="protein sequence ID" value="MFD1672979.1"/>
    <property type="molecule type" value="Genomic_DNA"/>
</dbReference>
<evidence type="ECO:0000256" key="4">
    <source>
        <dbReference type="ARBA" id="ARBA00022692"/>
    </source>
</evidence>
<evidence type="ECO:0000256" key="7">
    <source>
        <dbReference type="SAM" id="Phobius"/>
    </source>
</evidence>
<feature type="domain" description="Glycosyltransferase 2-like" evidence="8">
    <location>
        <begin position="144"/>
        <end position="353"/>
    </location>
</feature>
<keyword evidence="2 9" id="KW-0328">Glycosyltransferase</keyword>
<feature type="transmembrane region" description="Helical" evidence="7">
    <location>
        <begin position="338"/>
        <end position="360"/>
    </location>
</feature>
<evidence type="ECO:0000259" key="8">
    <source>
        <dbReference type="Pfam" id="PF13632"/>
    </source>
</evidence>
<dbReference type="EC" id="2.4.-.-" evidence="9"/>
<dbReference type="InterPro" id="IPR001173">
    <property type="entry name" value="Glyco_trans_2-like"/>
</dbReference>
<dbReference type="InterPro" id="IPR050321">
    <property type="entry name" value="Glycosyltr_2/OpgH_subfam"/>
</dbReference>
<dbReference type="GO" id="GO:0016757">
    <property type="term" value="F:glycosyltransferase activity"/>
    <property type="evidence" value="ECO:0007669"/>
    <property type="project" value="UniProtKB-KW"/>
</dbReference>
<name>A0ABW4JAA5_9LACO</name>
<dbReference type="PANTHER" id="PTHR43867">
    <property type="entry name" value="CELLULOSE SYNTHASE CATALYTIC SUBUNIT A [UDP-FORMING]"/>
    <property type="match status" value="1"/>
</dbReference>
<dbReference type="SUPFAM" id="SSF53448">
    <property type="entry name" value="Nucleotide-diphospho-sugar transferases"/>
    <property type="match status" value="1"/>
</dbReference>
<dbReference type="InterPro" id="IPR029044">
    <property type="entry name" value="Nucleotide-diphossugar_trans"/>
</dbReference>
<feature type="transmembrane region" description="Helical" evidence="7">
    <location>
        <begin position="305"/>
        <end position="332"/>
    </location>
</feature>
<comment type="caution">
    <text evidence="9">The sequence shown here is derived from an EMBL/GenBank/DDBJ whole genome shotgun (WGS) entry which is preliminary data.</text>
</comment>
<keyword evidence="10" id="KW-1185">Reference proteome</keyword>
<dbReference type="RefSeq" id="WP_125715331.1">
    <property type="nucleotide sequence ID" value="NZ_JBHTOP010000028.1"/>
</dbReference>
<keyword evidence="5 7" id="KW-1133">Transmembrane helix</keyword>
<sequence>MILKILLLISLIYFLILLFWFVGMGSVALYKSRHLSKHYDIKQPHQLFLFVPALNEQAVIVDTITSELKQLRLLPTSIAPCFVIIDDASNDGTTEILQQLSDPLLYVIHRKKPQAQTGKGDALNDAFQRVQQTFKPDQQAIYGVLDADAFMAATDLENVIYCFENRDVQLIQTNIGMSNYNDNWITRGQDFEFFANNALIQSIRNITHTAIASGNGQFMTQSYLDAVTWGNSLLEDCEFTIRGFLKGYQTYFLRSAIVYQQAIDELRPLMTQRTRWCQGSLQCIPRYLGALIFSKKMMLIQKLDIILFLLVPIAGITFIISNTVSIFVQLWLMYLYRYFIVLMILMVIVFLFWCYLVYIYSYRAHQQRVISAFFFFVLNTCLSAIPFRALGRLALNRKDWVKTVHKVNTPMDSI</sequence>
<protein>
    <submittedName>
        <fullName evidence="9">Glycosyltransferase</fullName>
        <ecNumber evidence="9">2.4.-.-</ecNumber>
    </submittedName>
</protein>
<evidence type="ECO:0000313" key="9">
    <source>
        <dbReference type="EMBL" id="MFD1672979.1"/>
    </source>
</evidence>
<dbReference type="PANTHER" id="PTHR43867:SF2">
    <property type="entry name" value="CELLULOSE SYNTHASE CATALYTIC SUBUNIT A [UDP-FORMING]"/>
    <property type="match status" value="1"/>
</dbReference>
<evidence type="ECO:0000256" key="3">
    <source>
        <dbReference type="ARBA" id="ARBA00022679"/>
    </source>
</evidence>
<comment type="subcellular location">
    <subcellularLocation>
        <location evidence="1">Membrane</location>
        <topology evidence="1">Multi-pass membrane protein</topology>
    </subcellularLocation>
</comment>
<dbReference type="Pfam" id="PF13632">
    <property type="entry name" value="Glyco_trans_2_3"/>
    <property type="match status" value="1"/>
</dbReference>
<gene>
    <name evidence="9" type="ORF">ACFQ5M_12835</name>
</gene>
<evidence type="ECO:0000313" key="10">
    <source>
        <dbReference type="Proteomes" id="UP001597267"/>
    </source>
</evidence>
<keyword evidence="4 7" id="KW-0812">Transmembrane</keyword>
<keyword evidence="3 9" id="KW-0808">Transferase</keyword>
<reference evidence="10" key="1">
    <citation type="journal article" date="2019" name="Int. J. Syst. Evol. Microbiol.">
        <title>The Global Catalogue of Microorganisms (GCM) 10K type strain sequencing project: providing services to taxonomists for standard genome sequencing and annotation.</title>
        <authorList>
            <consortium name="The Broad Institute Genomics Platform"/>
            <consortium name="The Broad Institute Genome Sequencing Center for Infectious Disease"/>
            <person name="Wu L."/>
            <person name="Ma J."/>
        </authorList>
    </citation>
    <scope>NUCLEOTIDE SEQUENCE [LARGE SCALE GENOMIC DNA]</scope>
    <source>
        <strain evidence="10">CCM 8896</strain>
    </source>
</reference>
<dbReference type="Proteomes" id="UP001597267">
    <property type="component" value="Unassembled WGS sequence"/>
</dbReference>
<accession>A0ABW4JAA5</accession>
<dbReference type="Gene3D" id="3.90.550.10">
    <property type="entry name" value="Spore Coat Polysaccharide Biosynthesis Protein SpsA, Chain A"/>
    <property type="match status" value="1"/>
</dbReference>
<evidence type="ECO:0000256" key="6">
    <source>
        <dbReference type="ARBA" id="ARBA00023136"/>
    </source>
</evidence>
<evidence type="ECO:0000256" key="5">
    <source>
        <dbReference type="ARBA" id="ARBA00022989"/>
    </source>
</evidence>
<feature type="transmembrane region" description="Helical" evidence="7">
    <location>
        <begin position="372"/>
        <end position="390"/>
    </location>
</feature>
<organism evidence="9 10">
    <name type="scientific">Agrilactobacillus yilanensis</name>
    <dbReference type="NCBI Taxonomy" id="2485997"/>
    <lineage>
        <taxon>Bacteria</taxon>
        <taxon>Bacillati</taxon>
        <taxon>Bacillota</taxon>
        <taxon>Bacilli</taxon>
        <taxon>Lactobacillales</taxon>
        <taxon>Lactobacillaceae</taxon>
        <taxon>Agrilactobacillus</taxon>
    </lineage>
</organism>
<evidence type="ECO:0000256" key="1">
    <source>
        <dbReference type="ARBA" id="ARBA00004141"/>
    </source>
</evidence>
<evidence type="ECO:0000256" key="2">
    <source>
        <dbReference type="ARBA" id="ARBA00022676"/>
    </source>
</evidence>
<feature type="transmembrane region" description="Helical" evidence="7">
    <location>
        <begin position="6"/>
        <end position="30"/>
    </location>
</feature>
<keyword evidence="6 7" id="KW-0472">Membrane</keyword>
<proteinExistence type="predicted"/>